<protein>
    <submittedName>
        <fullName evidence="6">Uncharacterized protein LOC111025881 isoform X1</fullName>
    </submittedName>
</protein>
<dbReference type="GO" id="GO:0071949">
    <property type="term" value="F:FAD binding"/>
    <property type="evidence" value="ECO:0007669"/>
    <property type="project" value="InterPro"/>
</dbReference>
<dbReference type="GO" id="GO:0004497">
    <property type="term" value="F:monooxygenase activity"/>
    <property type="evidence" value="ECO:0007669"/>
    <property type="project" value="UniProtKB-KW"/>
</dbReference>
<dbReference type="InterPro" id="IPR044560">
    <property type="entry name" value="MOase"/>
</dbReference>
<dbReference type="Pfam" id="PF01494">
    <property type="entry name" value="FAD_binding_3"/>
    <property type="match status" value="1"/>
</dbReference>
<keyword evidence="2" id="KW-0503">Monooxygenase</keyword>
<proteinExistence type="inferred from homology"/>
<dbReference type="AlphaFoldDB" id="A0A6J1DYV1"/>
<dbReference type="GeneID" id="111025881"/>
<dbReference type="Gene3D" id="3.50.50.60">
    <property type="entry name" value="FAD/NAD(P)-binding domain"/>
    <property type="match status" value="1"/>
</dbReference>
<accession>A0A6J1DYV1</accession>
<sequence length="465" mass="51199">MAVASSSSSVFLKSPLSPSPALHFHGGEFPKSRPWIQARPRTRFYCKTAVRAQSEVRREEIVIVGGGIAGLATALSLHRLGVRSLVLEQAESLRTGGASLTLFKNGWRALDAIGVGNVLRTQFLEIQGMVVKSEEGKQLRSFTFKDEDERCSVFLHLLLIELNQNQEVRAVERRILLETLASQLPSGTIQFSSKLEAIQRTDQDELKLELVDGTQLIAKIVIGCDGIRSPVARWMGFSEPKYAGHCAFRGLANYPDGQPHEPKVNNIYGRGLRAGYVPVSATKIYWFICYNNSSPGPKITDPAVLKQQAKELVRNWPSDLLNIMDTTPDETLSRTPLVDRWLWPAVSPPVSSGRVVLVGDAWHPMTPNLGQGACCALEDAVVLARKLTAALKSGSGTPSVEEAMRSYGTERWPRVFPLTVRANMVGSALQWENPVVCSVRNNVVIPKLVRLGPLLEHTNFDCNAL</sequence>
<dbReference type="Proteomes" id="UP000504603">
    <property type="component" value="Unplaced"/>
</dbReference>
<feature type="domain" description="FAD-binding" evidence="4">
    <location>
        <begin position="60"/>
        <end position="415"/>
    </location>
</feature>
<dbReference type="OrthoDB" id="655030at2759"/>
<dbReference type="SUPFAM" id="SSF51905">
    <property type="entry name" value="FAD/NAD(P)-binding domain"/>
    <property type="match status" value="1"/>
</dbReference>
<gene>
    <name evidence="6" type="primary">LOC111025881</name>
</gene>
<evidence type="ECO:0000256" key="3">
    <source>
        <dbReference type="ARBA" id="ARBA00024018"/>
    </source>
</evidence>
<dbReference type="InterPro" id="IPR036188">
    <property type="entry name" value="FAD/NAD-bd_sf"/>
</dbReference>
<dbReference type="RefSeq" id="XP_022159475.1">
    <property type="nucleotide sequence ID" value="XM_022303783.1"/>
</dbReference>
<dbReference type="InterPro" id="IPR002938">
    <property type="entry name" value="FAD-bd"/>
</dbReference>
<evidence type="ECO:0000256" key="2">
    <source>
        <dbReference type="ARBA" id="ARBA00023033"/>
    </source>
</evidence>
<organism evidence="5 6">
    <name type="scientific">Momordica charantia</name>
    <name type="common">Bitter gourd</name>
    <name type="synonym">Balsam pear</name>
    <dbReference type="NCBI Taxonomy" id="3673"/>
    <lineage>
        <taxon>Eukaryota</taxon>
        <taxon>Viridiplantae</taxon>
        <taxon>Streptophyta</taxon>
        <taxon>Embryophyta</taxon>
        <taxon>Tracheophyta</taxon>
        <taxon>Spermatophyta</taxon>
        <taxon>Magnoliopsida</taxon>
        <taxon>eudicotyledons</taxon>
        <taxon>Gunneridae</taxon>
        <taxon>Pentapetalae</taxon>
        <taxon>rosids</taxon>
        <taxon>fabids</taxon>
        <taxon>Cucurbitales</taxon>
        <taxon>Cucurbitaceae</taxon>
        <taxon>Momordiceae</taxon>
        <taxon>Momordica</taxon>
    </lineage>
</organism>
<reference evidence="6" key="1">
    <citation type="submission" date="2025-08" db="UniProtKB">
        <authorList>
            <consortium name="RefSeq"/>
        </authorList>
    </citation>
    <scope>IDENTIFICATION</scope>
    <source>
        <strain evidence="6">OHB3-1</strain>
    </source>
</reference>
<dbReference type="KEGG" id="mcha:111025881"/>
<evidence type="ECO:0000313" key="6">
    <source>
        <dbReference type="RefSeq" id="XP_022159475.1"/>
    </source>
</evidence>
<evidence type="ECO:0000256" key="1">
    <source>
        <dbReference type="ARBA" id="ARBA00023002"/>
    </source>
</evidence>
<keyword evidence="5" id="KW-1185">Reference proteome</keyword>
<name>A0A6J1DYV1_MOMCH</name>
<dbReference type="PANTHER" id="PTHR45934:SF9">
    <property type="entry name" value="FAD_NAD(P)-BINDING OXIDOREDUCTASE FAMILY PROTEIN"/>
    <property type="match status" value="1"/>
</dbReference>
<evidence type="ECO:0000313" key="5">
    <source>
        <dbReference type="Proteomes" id="UP000504603"/>
    </source>
</evidence>
<comment type="similarity">
    <text evidence="3">Belongs to the 3-hydroxybenzoate 6-hydroxylase family.</text>
</comment>
<keyword evidence="1" id="KW-0560">Oxidoreductase</keyword>
<dbReference type="PANTHER" id="PTHR45934">
    <property type="entry name" value="FAD/NAD(P)-BINDING OXIDOREDUCTASE FAMILY PROTEIN"/>
    <property type="match status" value="1"/>
</dbReference>
<dbReference type="PRINTS" id="PR00420">
    <property type="entry name" value="RNGMNOXGNASE"/>
</dbReference>
<evidence type="ECO:0000259" key="4">
    <source>
        <dbReference type="Pfam" id="PF01494"/>
    </source>
</evidence>